<protein>
    <submittedName>
        <fullName evidence="13">Magnesium-transporting ATPase (P-type)</fullName>
    </submittedName>
</protein>
<comment type="similarity">
    <text evidence="2">Belongs to the cation transport ATPase (P-type) (TC 3.A.3) family. Type IIA subfamily.</text>
</comment>
<dbReference type="GO" id="GO:0016887">
    <property type="term" value="F:ATP hydrolysis activity"/>
    <property type="evidence" value="ECO:0007669"/>
    <property type="project" value="InterPro"/>
</dbReference>
<feature type="transmembrane region" description="Helical" evidence="11">
    <location>
        <begin position="875"/>
        <end position="892"/>
    </location>
</feature>
<evidence type="ECO:0000256" key="9">
    <source>
        <dbReference type="ARBA" id="ARBA00022989"/>
    </source>
</evidence>
<dbReference type="FunFam" id="2.70.150.10:FF:000160">
    <property type="entry name" value="Sarcoplasmic/endoplasmic reticulum calcium ATPase 1"/>
    <property type="match status" value="1"/>
</dbReference>
<dbReference type="PANTHER" id="PTHR43294">
    <property type="entry name" value="SODIUM/POTASSIUM-TRANSPORTING ATPASE SUBUNIT ALPHA"/>
    <property type="match status" value="1"/>
</dbReference>
<comment type="caution">
    <text evidence="13">The sequence shown here is derived from an EMBL/GenBank/DDBJ whole genome shotgun (WGS) entry which is preliminary data.</text>
</comment>
<dbReference type="AlphaFoldDB" id="A0A7W5BX97"/>
<dbReference type="SFLD" id="SFLDG00002">
    <property type="entry name" value="C1.7:_P-type_atpase_like"/>
    <property type="match status" value="1"/>
</dbReference>
<dbReference type="InterPro" id="IPR006068">
    <property type="entry name" value="ATPase_P-typ_cation-transptr_C"/>
</dbReference>
<keyword evidence="4 11" id="KW-0812">Transmembrane</keyword>
<dbReference type="InterPro" id="IPR044492">
    <property type="entry name" value="P_typ_ATPase_HD_dom"/>
</dbReference>
<dbReference type="Gene3D" id="3.40.1110.10">
    <property type="entry name" value="Calcium-transporting ATPase, cytoplasmic domain N"/>
    <property type="match status" value="1"/>
</dbReference>
<dbReference type="InterPro" id="IPR036412">
    <property type="entry name" value="HAD-like_sf"/>
</dbReference>
<dbReference type="SMART" id="SM00831">
    <property type="entry name" value="Cation_ATPase_N"/>
    <property type="match status" value="1"/>
</dbReference>
<evidence type="ECO:0000313" key="14">
    <source>
        <dbReference type="Proteomes" id="UP000525987"/>
    </source>
</evidence>
<keyword evidence="10 11" id="KW-0472">Membrane</keyword>
<dbReference type="InterPro" id="IPR004014">
    <property type="entry name" value="ATPase_P-typ_cation-transptr_N"/>
</dbReference>
<dbReference type="GO" id="GO:0005524">
    <property type="term" value="F:ATP binding"/>
    <property type="evidence" value="ECO:0007669"/>
    <property type="project" value="UniProtKB-KW"/>
</dbReference>
<dbReference type="GO" id="GO:0036376">
    <property type="term" value="P:sodium ion export across plasma membrane"/>
    <property type="evidence" value="ECO:0007669"/>
    <property type="project" value="TreeGrafter"/>
</dbReference>
<feature type="transmembrane region" description="Helical" evidence="11">
    <location>
        <begin position="88"/>
        <end position="105"/>
    </location>
</feature>
<dbReference type="Proteomes" id="UP000525987">
    <property type="component" value="Unassembled WGS sequence"/>
</dbReference>
<dbReference type="InterPro" id="IPR023298">
    <property type="entry name" value="ATPase_P-typ_TM_dom_sf"/>
</dbReference>
<dbReference type="EMBL" id="JACHXM010000005">
    <property type="protein sequence ID" value="MBB3140700.1"/>
    <property type="molecule type" value="Genomic_DNA"/>
</dbReference>
<feature type="transmembrane region" description="Helical" evidence="11">
    <location>
        <begin position="701"/>
        <end position="720"/>
    </location>
</feature>
<dbReference type="SFLD" id="SFLDF00027">
    <property type="entry name" value="p-type_atpase"/>
    <property type="match status" value="1"/>
</dbReference>
<gene>
    <name evidence="13" type="ORF">FHR96_001565</name>
</gene>
<dbReference type="GO" id="GO:0030007">
    <property type="term" value="P:intracellular potassium ion homeostasis"/>
    <property type="evidence" value="ECO:0007669"/>
    <property type="project" value="TreeGrafter"/>
</dbReference>
<dbReference type="Gene3D" id="3.40.50.1000">
    <property type="entry name" value="HAD superfamily/HAD-like"/>
    <property type="match status" value="1"/>
</dbReference>
<dbReference type="Pfam" id="PF00122">
    <property type="entry name" value="E1-E2_ATPase"/>
    <property type="match status" value="1"/>
</dbReference>
<dbReference type="NCBIfam" id="TIGR01494">
    <property type="entry name" value="ATPase_P-type"/>
    <property type="match status" value="2"/>
</dbReference>
<dbReference type="Pfam" id="PF13246">
    <property type="entry name" value="Cation_ATPase"/>
    <property type="match status" value="1"/>
</dbReference>
<evidence type="ECO:0000256" key="7">
    <source>
        <dbReference type="ARBA" id="ARBA00022842"/>
    </source>
</evidence>
<dbReference type="InterPro" id="IPR023299">
    <property type="entry name" value="ATPase_P-typ_cyto_dom_N"/>
</dbReference>
<evidence type="ECO:0000256" key="5">
    <source>
        <dbReference type="ARBA" id="ARBA00022741"/>
    </source>
</evidence>
<evidence type="ECO:0000256" key="11">
    <source>
        <dbReference type="SAM" id="Phobius"/>
    </source>
</evidence>
<dbReference type="SFLD" id="SFLDS00003">
    <property type="entry name" value="Haloacid_Dehalogenase"/>
    <property type="match status" value="1"/>
</dbReference>
<dbReference type="SUPFAM" id="SSF81660">
    <property type="entry name" value="Metal cation-transporting ATPase, ATP-binding domain N"/>
    <property type="match status" value="1"/>
</dbReference>
<keyword evidence="7" id="KW-0460">Magnesium</keyword>
<comment type="subcellular location">
    <subcellularLocation>
        <location evidence="1">Endomembrane system</location>
        <topology evidence="1">Multi-pass membrane protein</topology>
    </subcellularLocation>
</comment>
<proteinExistence type="inferred from homology"/>
<dbReference type="InterPro" id="IPR001757">
    <property type="entry name" value="P_typ_ATPase"/>
</dbReference>
<dbReference type="SUPFAM" id="SSF81665">
    <property type="entry name" value="Calcium ATPase, transmembrane domain M"/>
    <property type="match status" value="1"/>
</dbReference>
<accession>A0A7W5BX97</accession>
<evidence type="ECO:0000256" key="6">
    <source>
        <dbReference type="ARBA" id="ARBA00022840"/>
    </source>
</evidence>
<feature type="transmembrane region" description="Helical" evidence="11">
    <location>
        <begin position="732"/>
        <end position="750"/>
    </location>
</feature>
<dbReference type="InterPro" id="IPR008250">
    <property type="entry name" value="ATPase_P-typ_transduc_dom_A_sf"/>
</dbReference>
<dbReference type="PRINTS" id="PR00119">
    <property type="entry name" value="CATATPASE"/>
</dbReference>
<dbReference type="GO" id="GO:1902600">
    <property type="term" value="P:proton transmembrane transport"/>
    <property type="evidence" value="ECO:0007669"/>
    <property type="project" value="TreeGrafter"/>
</dbReference>
<dbReference type="InterPro" id="IPR023214">
    <property type="entry name" value="HAD_sf"/>
</dbReference>
<evidence type="ECO:0000259" key="12">
    <source>
        <dbReference type="SMART" id="SM00831"/>
    </source>
</evidence>
<keyword evidence="8" id="KW-1278">Translocase</keyword>
<dbReference type="Pfam" id="PF00689">
    <property type="entry name" value="Cation_ATPase_C"/>
    <property type="match status" value="1"/>
</dbReference>
<keyword evidence="3" id="KW-0597">Phosphoprotein</keyword>
<dbReference type="InterPro" id="IPR059000">
    <property type="entry name" value="ATPase_P-type_domA"/>
</dbReference>
<dbReference type="GO" id="GO:0005391">
    <property type="term" value="F:P-type sodium:potassium-exchanging transporter activity"/>
    <property type="evidence" value="ECO:0007669"/>
    <property type="project" value="TreeGrafter"/>
</dbReference>
<keyword evidence="6" id="KW-0067">ATP-binding</keyword>
<dbReference type="GO" id="GO:0005886">
    <property type="term" value="C:plasma membrane"/>
    <property type="evidence" value="ECO:0007669"/>
    <property type="project" value="TreeGrafter"/>
</dbReference>
<dbReference type="PANTHER" id="PTHR43294:SF20">
    <property type="entry name" value="P-TYPE ATPASE"/>
    <property type="match status" value="1"/>
</dbReference>
<dbReference type="GO" id="GO:0006883">
    <property type="term" value="P:intracellular sodium ion homeostasis"/>
    <property type="evidence" value="ECO:0007669"/>
    <property type="project" value="TreeGrafter"/>
</dbReference>
<dbReference type="SUPFAM" id="SSF56784">
    <property type="entry name" value="HAD-like"/>
    <property type="match status" value="1"/>
</dbReference>
<dbReference type="Pfam" id="PF00690">
    <property type="entry name" value="Cation_ATPase_N"/>
    <property type="match status" value="1"/>
</dbReference>
<dbReference type="GO" id="GO:1990573">
    <property type="term" value="P:potassium ion import across plasma membrane"/>
    <property type="evidence" value="ECO:0007669"/>
    <property type="project" value="TreeGrafter"/>
</dbReference>
<evidence type="ECO:0000256" key="3">
    <source>
        <dbReference type="ARBA" id="ARBA00022553"/>
    </source>
</evidence>
<evidence type="ECO:0000256" key="1">
    <source>
        <dbReference type="ARBA" id="ARBA00004127"/>
    </source>
</evidence>
<evidence type="ECO:0000256" key="8">
    <source>
        <dbReference type="ARBA" id="ARBA00022967"/>
    </source>
</evidence>
<dbReference type="SUPFAM" id="SSF81653">
    <property type="entry name" value="Calcium ATPase, transduction domain A"/>
    <property type="match status" value="1"/>
</dbReference>
<keyword evidence="14" id="KW-1185">Reference proteome</keyword>
<feature type="transmembrane region" description="Helical" evidence="11">
    <location>
        <begin position="771"/>
        <end position="792"/>
    </location>
</feature>
<feature type="transmembrane region" description="Helical" evidence="11">
    <location>
        <begin position="251"/>
        <end position="270"/>
    </location>
</feature>
<sequence>MDVGRHPTHPDWHALPAEQALTRLQTSSSGLADTEARARLARVGPNALPRARPRPAWRRLLAQLANLLVAILLTAAAISLALGETLDTLAIVGVVTIIALIGFLQEGRAEQALARIHDMLSPRAQVLRDGRRTEIDAEMLVPGDIVLLESGDRVPADLRLLEARRLRHQEAALTGESVAVDKDIAPVATDAELGDRASMAYAGTLVAQGSARGVVVATGTATELGRISTLLGGVEKLRTPLLRQLDRAGRVLAGVILASAVATALAGILIHDSPWPEMFMAAVGLAVAAIPEGLPAIVTIGLALGVQAMARCHAIVRRLPAVETLGAVSTIFTDKTGTLTRNEMTARTIWLPEGEIRLHGVGYAPHGALHAVADDDSLLEPLRVDDHPTLRHFLRVGVLCNDAELVEDAGEWRIHGDPTEGALVVAAAKAGLTVGGIRDEHDRHDAIPFASERRYMATLHRIDGAPWLLVKGAPDRLLTMCQRVRAESGEVELDRPLWEARLRALSSRGLRVLALAEKPVHDPGELSEAHAERGLVLLGLVGLLDPPREEAITAVAECRAAGIRPVMVTGDHADTARAVAKQLGFARPDRALSGHELDAMSAADLAEAVRRIDVFARTSPEHKLRLVEAQQSHGEICAMTGDGVNDGPALRRADVGVAMGRQGTAAAREAAEVVLADDNFATIVAAVREGRKVHDNIRKTLTFLLPTNGAQGLAIMLAVLSGSLLPVTPLQALWVNMVVAATLGLALAFEPGEADLMQRPPRRPDAALLDLFLLWRVGFVAALLLLATYGIFAWIHGLQAADITVARAGAVNMLVAGCAAYLINSRRLTRGILSRRGLFGSRAVWVTIGLVAAIQLAWTYLPLLQRLFGAGPLGLGHWAAILASAVLLLLIVEAEKALLRRRG</sequence>
<organism evidence="13 14">
    <name type="scientific">Halomonas organivorans</name>
    <dbReference type="NCBI Taxonomy" id="257772"/>
    <lineage>
        <taxon>Bacteria</taxon>
        <taxon>Pseudomonadati</taxon>
        <taxon>Pseudomonadota</taxon>
        <taxon>Gammaproteobacteria</taxon>
        <taxon>Oceanospirillales</taxon>
        <taxon>Halomonadaceae</taxon>
        <taxon>Halomonas</taxon>
    </lineage>
</organism>
<evidence type="ECO:0000313" key="13">
    <source>
        <dbReference type="EMBL" id="MBB3140700.1"/>
    </source>
</evidence>
<feature type="transmembrane region" description="Helical" evidence="11">
    <location>
        <begin position="282"/>
        <end position="310"/>
    </location>
</feature>
<feature type="transmembrane region" description="Helical" evidence="11">
    <location>
        <begin position="60"/>
        <end position="82"/>
    </location>
</feature>
<evidence type="ECO:0000256" key="2">
    <source>
        <dbReference type="ARBA" id="ARBA00005675"/>
    </source>
</evidence>
<dbReference type="GO" id="GO:0012505">
    <property type="term" value="C:endomembrane system"/>
    <property type="evidence" value="ECO:0007669"/>
    <property type="project" value="UniProtKB-SubCell"/>
</dbReference>
<dbReference type="InterPro" id="IPR050510">
    <property type="entry name" value="Cation_transp_ATPase_P-type"/>
</dbReference>
<evidence type="ECO:0000256" key="10">
    <source>
        <dbReference type="ARBA" id="ARBA00023136"/>
    </source>
</evidence>
<dbReference type="PRINTS" id="PR00120">
    <property type="entry name" value="HATPASE"/>
</dbReference>
<keyword evidence="9 11" id="KW-1133">Transmembrane helix</keyword>
<dbReference type="InterPro" id="IPR018303">
    <property type="entry name" value="ATPase_P-typ_P_site"/>
</dbReference>
<dbReference type="RefSeq" id="WP_183387094.1">
    <property type="nucleotide sequence ID" value="NZ_JACHXM010000005.1"/>
</dbReference>
<reference evidence="13 14" key="1">
    <citation type="submission" date="2020-08" db="EMBL/GenBank/DDBJ databases">
        <title>Genomic Encyclopedia of Type Strains, Phase III (KMG-III): the genomes of soil and plant-associated and newly described type strains.</title>
        <authorList>
            <person name="Whitman W."/>
        </authorList>
    </citation>
    <scope>NUCLEOTIDE SEQUENCE [LARGE SCALE GENOMIC DNA]</scope>
    <source>
        <strain evidence="13 14">CECT 5995</strain>
    </source>
</reference>
<dbReference type="Gene3D" id="2.70.150.10">
    <property type="entry name" value="Calcium-transporting ATPase, cytoplasmic transduction domain A"/>
    <property type="match status" value="1"/>
</dbReference>
<dbReference type="Gene3D" id="1.20.1110.10">
    <property type="entry name" value="Calcium-transporting ATPase, transmembrane domain"/>
    <property type="match status" value="1"/>
</dbReference>
<dbReference type="PROSITE" id="PS00154">
    <property type="entry name" value="ATPASE_E1_E2"/>
    <property type="match status" value="1"/>
</dbReference>
<feature type="domain" description="Cation-transporting P-type ATPase N-terminal" evidence="12">
    <location>
        <begin position="11"/>
        <end position="84"/>
    </location>
</feature>
<name>A0A7W5BX97_9GAMM</name>
<feature type="transmembrane region" description="Helical" evidence="11">
    <location>
        <begin position="843"/>
        <end position="863"/>
    </location>
</feature>
<evidence type="ECO:0000256" key="4">
    <source>
        <dbReference type="ARBA" id="ARBA00022692"/>
    </source>
</evidence>
<feature type="transmembrane region" description="Helical" evidence="11">
    <location>
        <begin position="804"/>
        <end position="823"/>
    </location>
</feature>
<keyword evidence="5" id="KW-0547">Nucleotide-binding</keyword>